<dbReference type="AlphaFoldDB" id="A0A7G6T1I1"/>
<gene>
    <name evidence="1" type="ORF">HB778_31970</name>
</gene>
<dbReference type="EMBL" id="CP050296">
    <property type="protein sequence ID" value="QND60613.1"/>
    <property type="molecule type" value="Genomic_DNA"/>
</dbReference>
<evidence type="ECO:0000313" key="2">
    <source>
        <dbReference type="Proteomes" id="UP000515465"/>
    </source>
</evidence>
<sequence length="65" mass="7177">MPDRPPYMPTGIGMGMLIDDETKVGVLIFETAEGNFDFAINLQAVEVLTKALNKIELELRSGKTH</sequence>
<reference evidence="2" key="1">
    <citation type="journal article" date="2020" name="Mol. Plant Microbe">
        <title>Rhizobial microsymbionts of the narrowly endemic Oxytropis species growing in Kamchatka are characterized by significant genetic diversity and possess a set of genes that are associated with T3SS and T6SS secretion systems and can affect the development of symbiosis.</title>
        <authorList>
            <person name="Safronova V."/>
            <person name="Guro P."/>
            <person name="Sazanova A."/>
            <person name="Kuznetsova I."/>
            <person name="Belimov A."/>
            <person name="Yakubov V."/>
            <person name="Chirak E."/>
            <person name="Afonin A."/>
            <person name="Gogolev Y."/>
            <person name="Andronov E."/>
            <person name="Tikhonovich I."/>
        </authorList>
    </citation>
    <scope>NUCLEOTIDE SEQUENCE [LARGE SCALE GENOMIC DNA]</scope>
    <source>
        <strain evidence="2">583</strain>
    </source>
</reference>
<accession>A0A7G6T1I1</accession>
<name>A0A7G6T1I1_9HYPH</name>
<proteinExistence type="predicted"/>
<protein>
    <submittedName>
        <fullName evidence="1">Uncharacterized protein</fullName>
    </submittedName>
</protein>
<organism evidence="1 2">
    <name type="scientific">Mesorhizobium huakuii</name>
    <dbReference type="NCBI Taxonomy" id="28104"/>
    <lineage>
        <taxon>Bacteria</taxon>
        <taxon>Pseudomonadati</taxon>
        <taxon>Pseudomonadota</taxon>
        <taxon>Alphaproteobacteria</taxon>
        <taxon>Hyphomicrobiales</taxon>
        <taxon>Phyllobacteriaceae</taxon>
        <taxon>Mesorhizobium</taxon>
    </lineage>
</organism>
<evidence type="ECO:0000313" key="1">
    <source>
        <dbReference type="EMBL" id="QND60613.1"/>
    </source>
</evidence>
<dbReference type="Proteomes" id="UP000515465">
    <property type="component" value="Chromosome"/>
</dbReference>